<dbReference type="PANTHER" id="PTHR35043">
    <property type="entry name" value="TRANSCRIPTION FACTOR DOMAIN-CONTAINING PROTEIN"/>
    <property type="match status" value="1"/>
</dbReference>
<sequence length="182" mass="20411">MLVIPFVVYLCTFHVTNGSQLSPRSFPVDISMETTCDCPDNRTLYDIVWSCFSTISICTWVSVHPNLPPPGEPFIWTSIWRLKLMLYTFIAPELTLTWAMSQWLNSLVLEKLLLLSKVSDDRGWTAMHGFFLVMGGFHLHRGDGDLGILSLDLLVELDASGEVGLPTISPSDIDDKSKEIFG</sequence>
<evidence type="ECO:0000313" key="3">
    <source>
        <dbReference type="Proteomes" id="UP000807306"/>
    </source>
</evidence>
<keyword evidence="1" id="KW-0732">Signal</keyword>
<dbReference type="AlphaFoldDB" id="A0A9P6EJV2"/>
<feature type="chain" id="PRO_5040502340" evidence="1">
    <location>
        <begin position="19"/>
        <end position="182"/>
    </location>
</feature>
<evidence type="ECO:0000256" key="1">
    <source>
        <dbReference type="SAM" id="SignalP"/>
    </source>
</evidence>
<dbReference type="Proteomes" id="UP000807306">
    <property type="component" value="Unassembled WGS sequence"/>
</dbReference>
<name>A0A9P6EJV2_9AGAR</name>
<organism evidence="2 3">
    <name type="scientific">Crepidotus variabilis</name>
    <dbReference type="NCBI Taxonomy" id="179855"/>
    <lineage>
        <taxon>Eukaryota</taxon>
        <taxon>Fungi</taxon>
        <taxon>Dikarya</taxon>
        <taxon>Basidiomycota</taxon>
        <taxon>Agaricomycotina</taxon>
        <taxon>Agaricomycetes</taxon>
        <taxon>Agaricomycetidae</taxon>
        <taxon>Agaricales</taxon>
        <taxon>Agaricineae</taxon>
        <taxon>Crepidotaceae</taxon>
        <taxon>Crepidotus</taxon>
    </lineage>
</organism>
<keyword evidence="3" id="KW-1185">Reference proteome</keyword>
<dbReference type="PANTHER" id="PTHR35043:SF7">
    <property type="entry name" value="TRANSCRIPTION FACTOR DOMAIN-CONTAINING PROTEIN"/>
    <property type="match status" value="1"/>
</dbReference>
<feature type="signal peptide" evidence="1">
    <location>
        <begin position="1"/>
        <end position="18"/>
    </location>
</feature>
<reference evidence="2" key="1">
    <citation type="submission" date="2020-11" db="EMBL/GenBank/DDBJ databases">
        <authorList>
            <consortium name="DOE Joint Genome Institute"/>
            <person name="Ahrendt S."/>
            <person name="Riley R."/>
            <person name="Andreopoulos W."/>
            <person name="Labutti K."/>
            <person name="Pangilinan J."/>
            <person name="Ruiz-Duenas F.J."/>
            <person name="Barrasa J.M."/>
            <person name="Sanchez-Garcia M."/>
            <person name="Camarero S."/>
            <person name="Miyauchi S."/>
            <person name="Serrano A."/>
            <person name="Linde D."/>
            <person name="Babiker R."/>
            <person name="Drula E."/>
            <person name="Ayuso-Fernandez I."/>
            <person name="Pacheco R."/>
            <person name="Padilla G."/>
            <person name="Ferreira P."/>
            <person name="Barriuso J."/>
            <person name="Kellner H."/>
            <person name="Castanera R."/>
            <person name="Alfaro M."/>
            <person name="Ramirez L."/>
            <person name="Pisabarro A.G."/>
            <person name="Kuo A."/>
            <person name="Tritt A."/>
            <person name="Lipzen A."/>
            <person name="He G."/>
            <person name="Yan M."/>
            <person name="Ng V."/>
            <person name="Cullen D."/>
            <person name="Martin F."/>
            <person name="Rosso M.-N."/>
            <person name="Henrissat B."/>
            <person name="Hibbett D."/>
            <person name="Martinez A.T."/>
            <person name="Grigoriev I.V."/>
        </authorList>
    </citation>
    <scope>NUCLEOTIDE SEQUENCE</scope>
    <source>
        <strain evidence="2">CBS 506.95</strain>
    </source>
</reference>
<dbReference type="EMBL" id="MU157841">
    <property type="protein sequence ID" value="KAF9530264.1"/>
    <property type="molecule type" value="Genomic_DNA"/>
</dbReference>
<dbReference type="OrthoDB" id="9451547at2759"/>
<accession>A0A9P6EJV2</accession>
<proteinExistence type="predicted"/>
<gene>
    <name evidence="2" type="ORF">CPB83DRAFT_191402</name>
</gene>
<comment type="caution">
    <text evidence="2">The sequence shown here is derived from an EMBL/GenBank/DDBJ whole genome shotgun (WGS) entry which is preliminary data.</text>
</comment>
<evidence type="ECO:0000313" key="2">
    <source>
        <dbReference type="EMBL" id="KAF9530264.1"/>
    </source>
</evidence>
<protein>
    <submittedName>
        <fullName evidence="2">Uncharacterized protein</fullName>
    </submittedName>
</protein>